<sequence length="222" mass="24756">MALTLSELHTRITLMLMDTGEEIWPTDVLDEATRQALSAYSQSFPCLHETVLDMPATGDINLSSLPGLVDVVAVRWPYSEGKAEALQPINHVTGWRCWRDLDKPVLELRTLPGSLPTDGSRLMVRYTTGHSINGLDGAVISTVTPLHTALLVRGAAGYAALFRAIDKVENRSYGSRRIDPALLQTWGNAVLERFQQELEGLRRQKLPVSGRTVWRMDQWDCC</sequence>
<name>A0A0P6WVS9_9CHLR</name>
<accession>A0A0P6WVS9</accession>
<organism evidence="1 2">
    <name type="scientific">Leptolinea tardivitalis</name>
    <dbReference type="NCBI Taxonomy" id="229920"/>
    <lineage>
        <taxon>Bacteria</taxon>
        <taxon>Bacillati</taxon>
        <taxon>Chloroflexota</taxon>
        <taxon>Anaerolineae</taxon>
        <taxon>Anaerolineales</taxon>
        <taxon>Anaerolineaceae</taxon>
        <taxon>Leptolinea</taxon>
    </lineage>
</organism>
<keyword evidence="2" id="KW-1185">Reference proteome</keyword>
<dbReference type="Proteomes" id="UP000050430">
    <property type="component" value="Unassembled WGS sequence"/>
</dbReference>
<evidence type="ECO:0000313" key="1">
    <source>
        <dbReference type="EMBL" id="KPL70623.1"/>
    </source>
</evidence>
<reference evidence="1 2" key="1">
    <citation type="submission" date="2015-07" db="EMBL/GenBank/DDBJ databases">
        <title>Genome sequence of Leptolinea tardivitalis DSM 16556.</title>
        <authorList>
            <person name="Hemp J."/>
            <person name="Ward L.M."/>
            <person name="Pace L.A."/>
            <person name="Fischer W.W."/>
        </authorList>
    </citation>
    <scope>NUCLEOTIDE SEQUENCE [LARGE SCALE GENOMIC DNA]</scope>
    <source>
        <strain evidence="1 2">YMTK-2</strain>
    </source>
</reference>
<evidence type="ECO:0000313" key="2">
    <source>
        <dbReference type="Proteomes" id="UP000050430"/>
    </source>
</evidence>
<comment type="caution">
    <text evidence="1">The sequence shown here is derived from an EMBL/GenBank/DDBJ whole genome shotgun (WGS) entry which is preliminary data.</text>
</comment>
<dbReference type="RefSeq" id="WP_062422536.1">
    <property type="nucleotide sequence ID" value="NZ_BBYA01000010.1"/>
</dbReference>
<protein>
    <submittedName>
        <fullName evidence="1">Uncharacterized protein</fullName>
    </submittedName>
</protein>
<dbReference type="EMBL" id="LGCK01000014">
    <property type="protein sequence ID" value="KPL70623.1"/>
    <property type="molecule type" value="Genomic_DNA"/>
</dbReference>
<gene>
    <name evidence="1" type="ORF">ADM99_16105</name>
</gene>
<proteinExistence type="predicted"/>
<dbReference type="AlphaFoldDB" id="A0A0P6WVS9"/>
<dbReference type="STRING" id="229920.ADM99_16105"/>